<dbReference type="NCBIfam" id="TIGR02964">
    <property type="entry name" value="xanthine_xdhC"/>
    <property type="match status" value="1"/>
</dbReference>
<evidence type="ECO:0000259" key="3">
    <source>
        <dbReference type="Pfam" id="PF13478"/>
    </source>
</evidence>
<dbReference type="PANTHER" id="PTHR30388">
    <property type="entry name" value="ALDEHYDE OXIDOREDUCTASE MOLYBDENUM COFACTOR ASSEMBLY PROTEIN"/>
    <property type="match status" value="1"/>
</dbReference>
<dbReference type="Proteomes" id="UP001589814">
    <property type="component" value="Unassembled WGS sequence"/>
</dbReference>
<dbReference type="Pfam" id="PF02625">
    <property type="entry name" value="XdhC_CoxI"/>
    <property type="match status" value="1"/>
</dbReference>
<dbReference type="InterPro" id="IPR014308">
    <property type="entry name" value="Xanthine_DH_XdhC"/>
</dbReference>
<evidence type="ECO:0000259" key="2">
    <source>
        <dbReference type="Pfam" id="PF02625"/>
    </source>
</evidence>
<gene>
    <name evidence="4" type="primary">xdhC</name>
    <name evidence="4" type="ORF">ACFFHW_10870</name>
</gene>
<keyword evidence="5" id="KW-1185">Reference proteome</keyword>
<evidence type="ECO:0000313" key="4">
    <source>
        <dbReference type="EMBL" id="MFC0268477.1"/>
    </source>
</evidence>
<reference evidence="4 5" key="1">
    <citation type="submission" date="2024-09" db="EMBL/GenBank/DDBJ databases">
        <authorList>
            <person name="Sun Q."/>
            <person name="Mori K."/>
        </authorList>
    </citation>
    <scope>NUCLEOTIDE SEQUENCE [LARGE SCALE GENOMIC DNA]</scope>
    <source>
        <strain evidence="4 5">CCM 7415</strain>
    </source>
</reference>
<dbReference type="EMBL" id="JBHLVX010000042">
    <property type="protein sequence ID" value="MFC0268477.1"/>
    <property type="molecule type" value="Genomic_DNA"/>
</dbReference>
<dbReference type="Gene3D" id="3.40.50.720">
    <property type="entry name" value="NAD(P)-binding Rossmann-like Domain"/>
    <property type="match status" value="1"/>
</dbReference>
<feature type="domain" description="XdhC- CoxI" evidence="2">
    <location>
        <begin position="12"/>
        <end position="75"/>
    </location>
</feature>
<comment type="caution">
    <text evidence="4">The sequence shown here is derived from an EMBL/GenBank/DDBJ whole genome shotgun (WGS) entry which is preliminary data.</text>
</comment>
<sequence>MSRWYDALAACRHAATPHVQAQVVSAAGSTPREPGAQMVITAEHHFDTLGGGRFEQQVIDAARALLREGREAVQLEHFALGVRAGQCCGGQISVLLSAWPGPRCHLALFGAGHVGRAVARQAALLNWPLAWFDSRRDIEPPLAADSGCQPDVDVEAQVAHLRPGAHVLVMTHDHGEDERLIAALLHRQQRSDDIASIGLIGSETKWARFRHRLRDAGFDDASLARVRCPVGLAGARGKRPEEIALAIAAELAGMTPEDDRTVLRGLDAETMAGLEQKPTQKDASKRQSDRNTP</sequence>
<dbReference type="Pfam" id="PF13478">
    <property type="entry name" value="XdhC_C"/>
    <property type="match status" value="1"/>
</dbReference>
<evidence type="ECO:0000313" key="5">
    <source>
        <dbReference type="Proteomes" id="UP001589814"/>
    </source>
</evidence>
<name>A0ABV6G495_9GAMM</name>
<dbReference type="RefSeq" id="WP_019950347.1">
    <property type="nucleotide sequence ID" value="NZ_JBHLVX010000042.1"/>
</dbReference>
<dbReference type="InterPro" id="IPR003777">
    <property type="entry name" value="XdhC_CoxI"/>
</dbReference>
<feature type="compositionally biased region" description="Basic and acidic residues" evidence="1">
    <location>
        <begin position="278"/>
        <end position="293"/>
    </location>
</feature>
<proteinExistence type="predicted"/>
<accession>A0ABV6G495</accession>
<feature type="domain" description="XdhC Rossmann" evidence="3">
    <location>
        <begin position="106"/>
        <end position="251"/>
    </location>
</feature>
<dbReference type="InterPro" id="IPR052698">
    <property type="entry name" value="MoCofactor_Util/Proc"/>
</dbReference>
<feature type="region of interest" description="Disordered" evidence="1">
    <location>
        <begin position="258"/>
        <end position="293"/>
    </location>
</feature>
<organism evidence="4 5">
    <name type="scientific">Kushneria aurantia</name>
    <dbReference type="NCBI Taxonomy" id="504092"/>
    <lineage>
        <taxon>Bacteria</taxon>
        <taxon>Pseudomonadati</taxon>
        <taxon>Pseudomonadota</taxon>
        <taxon>Gammaproteobacteria</taxon>
        <taxon>Oceanospirillales</taxon>
        <taxon>Halomonadaceae</taxon>
        <taxon>Kushneria</taxon>
    </lineage>
</organism>
<evidence type="ECO:0000256" key="1">
    <source>
        <dbReference type="SAM" id="MobiDB-lite"/>
    </source>
</evidence>
<dbReference type="InterPro" id="IPR027051">
    <property type="entry name" value="XdhC_Rossmann_dom"/>
</dbReference>
<dbReference type="PANTHER" id="PTHR30388:SF6">
    <property type="entry name" value="XANTHINE DEHYDROGENASE SUBUNIT A-RELATED"/>
    <property type="match status" value="1"/>
</dbReference>
<protein>
    <submittedName>
        <fullName evidence="4">Xanthine dehydrogenase accessory protein XdhC</fullName>
    </submittedName>
</protein>